<gene>
    <name evidence="1" type="ORF">HPT29_007520</name>
</gene>
<evidence type="ECO:0000313" key="1">
    <source>
        <dbReference type="EMBL" id="UVF20965.1"/>
    </source>
</evidence>
<dbReference type="Proteomes" id="UP001017257">
    <property type="component" value="Chromosome"/>
</dbReference>
<evidence type="ECO:0000313" key="2">
    <source>
        <dbReference type="Proteomes" id="UP001017257"/>
    </source>
</evidence>
<protein>
    <submittedName>
        <fullName evidence="1">Uncharacterized protein</fullName>
    </submittedName>
</protein>
<reference evidence="1" key="1">
    <citation type="submission" date="2022-08" db="EMBL/GenBank/DDBJ databases">
        <title>Microvirga terrae sp. nov., isolated from soil.</title>
        <authorList>
            <person name="Kim K.H."/>
            <person name="Seo Y.L."/>
            <person name="Kim J.M."/>
            <person name="Lee J.K."/>
            <person name="Han D.M."/>
            <person name="Jeon C.O."/>
        </authorList>
    </citation>
    <scope>NUCLEOTIDE SEQUENCE</scope>
    <source>
        <strain evidence="1">R24</strain>
    </source>
</reference>
<dbReference type="EMBL" id="CP102845">
    <property type="protein sequence ID" value="UVF20965.1"/>
    <property type="molecule type" value="Genomic_DNA"/>
</dbReference>
<name>A0ABY5RUN5_9HYPH</name>
<accession>A0ABY5RUN5</accession>
<keyword evidence="2" id="KW-1185">Reference proteome</keyword>
<proteinExistence type="predicted"/>
<sequence>MIAAVLSTILLGTSEKPTVLSRVVTRIAESRARSAAQQLRRHEAYIQDLSRRQDHSALFLDQGEPLPAKI</sequence>
<organism evidence="1 2">
    <name type="scientific">Microvirga terrae</name>
    <dbReference type="NCBI Taxonomy" id="2740529"/>
    <lineage>
        <taxon>Bacteria</taxon>
        <taxon>Pseudomonadati</taxon>
        <taxon>Pseudomonadota</taxon>
        <taxon>Alphaproteobacteria</taxon>
        <taxon>Hyphomicrobiales</taxon>
        <taxon>Methylobacteriaceae</taxon>
        <taxon>Microvirga</taxon>
    </lineage>
</organism>
<dbReference type="RefSeq" id="WP_173947397.1">
    <property type="nucleotide sequence ID" value="NZ_CP102845.1"/>
</dbReference>